<keyword evidence="2" id="KW-1185">Reference proteome</keyword>
<name>A0A7J0F343_9ERIC</name>
<protein>
    <submittedName>
        <fullName evidence="1">Uncharacterized protein</fullName>
    </submittedName>
</protein>
<evidence type="ECO:0000313" key="2">
    <source>
        <dbReference type="Proteomes" id="UP000585474"/>
    </source>
</evidence>
<reference evidence="1 2" key="1">
    <citation type="submission" date="2019-07" db="EMBL/GenBank/DDBJ databases">
        <title>De Novo Assembly of kiwifruit Actinidia rufa.</title>
        <authorList>
            <person name="Sugita-Konishi S."/>
            <person name="Sato K."/>
            <person name="Mori E."/>
            <person name="Abe Y."/>
            <person name="Kisaki G."/>
            <person name="Hamano K."/>
            <person name="Suezawa K."/>
            <person name="Otani M."/>
            <person name="Fukuda T."/>
            <person name="Manabe T."/>
            <person name="Gomi K."/>
            <person name="Tabuchi M."/>
            <person name="Akimitsu K."/>
            <person name="Kataoka I."/>
        </authorList>
    </citation>
    <scope>NUCLEOTIDE SEQUENCE [LARGE SCALE GENOMIC DNA]</scope>
    <source>
        <strain evidence="2">cv. Fuchu</strain>
    </source>
</reference>
<gene>
    <name evidence="1" type="ORF">Acr_08g0010250</name>
</gene>
<accession>A0A7J0F343</accession>
<comment type="caution">
    <text evidence="1">The sequence shown here is derived from an EMBL/GenBank/DDBJ whole genome shotgun (WGS) entry which is preliminary data.</text>
</comment>
<evidence type="ECO:0000313" key="1">
    <source>
        <dbReference type="EMBL" id="GFY92629.1"/>
    </source>
</evidence>
<dbReference type="Proteomes" id="UP000585474">
    <property type="component" value="Unassembled WGS sequence"/>
</dbReference>
<proteinExistence type="predicted"/>
<dbReference type="EMBL" id="BJWL01000008">
    <property type="protein sequence ID" value="GFY92629.1"/>
    <property type="molecule type" value="Genomic_DNA"/>
</dbReference>
<dbReference type="AlphaFoldDB" id="A0A7J0F343"/>
<sequence>MQGSKSGGITTSHLLVVAMGKASCSRVGSRRKMKAVALGIGVIAMAEEAAAACDGGCRRERGGVIASGGALL</sequence>
<organism evidence="1 2">
    <name type="scientific">Actinidia rufa</name>
    <dbReference type="NCBI Taxonomy" id="165716"/>
    <lineage>
        <taxon>Eukaryota</taxon>
        <taxon>Viridiplantae</taxon>
        <taxon>Streptophyta</taxon>
        <taxon>Embryophyta</taxon>
        <taxon>Tracheophyta</taxon>
        <taxon>Spermatophyta</taxon>
        <taxon>Magnoliopsida</taxon>
        <taxon>eudicotyledons</taxon>
        <taxon>Gunneridae</taxon>
        <taxon>Pentapetalae</taxon>
        <taxon>asterids</taxon>
        <taxon>Ericales</taxon>
        <taxon>Actinidiaceae</taxon>
        <taxon>Actinidia</taxon>
    </lineage>
</organism>